<dbReference type="SMART" id="SM00822">
    <property type="entry name" value="PKS_KR"/>
    <property type="match status" value="1"/>
</dbReference>
<dbReference type="KEGG" id="sbae:DSM104329_00027"/>
<organism evidence="4 5">
    <name type="scientific">Capillimicrobium parvum</name>
    <dbReference type="NCBI Taxonomy" id="2884022"/>
    <lineage>
        <taxon>Bacteria</taxon>
        <taxon>Bacillati</taxon>
        <taxon>Actinomycetota</taxon>
        <taxon>Thermoleophilia</taxon>
        <taxon>Solirubrobacterales</taxon>
        <taxon>Capillimicrobiaceae</taxon>
        <taxon>Capillimicrobium</taxon>
    </lineage>
</organism>
<dbReference type="EMBL" id="CP087164">
    <property type="protein sequence ID" value="UGS33662.1"/>
    <property type="molecule type" value="Genomic_DNA"/>
</dbReference>
<protein>
    <submittedName>
        <fullName evidence="4">3-oxoacyl-[acyl-carrier-protein] reductase FabG</fullName>
        <ecNumber evidence="4">1.1.1.100</ecNumber>
    </submittedName>
</protein>
<proteinExistence type="inferred from homology"/>
<dbReference type="InterPro" id="IPR057326">
    <property type="entry name" value="KR_dom"/>
</dbReference>
<keyword evidence="5" id="KW-1185">Reference proteome</keyword>
<evidence type="ECO:0000259" key="3">
    <source>
        <dbReference type="SMART" id="SM00822"/>
    </source>
</evidence>
<dbReference type="PRINTS" id="PR00081">
    <property type="entry name" value="GDHRDH"/>
</dbReference>
<dbReference type="InterPro" id="IPR036291">
    <property type="entry name" value="NAD(P)-bd_dom_sf"/>
</dbReference>
<dbReference type="InterPro" id="IPR002347">
    <property type="entry name" value="SDR_fam"/>
</dbReference>
<evidence type="ECO:0000313" key="5">
    <source>
        <dbReference type="Proteomes" id="UP001162834"/>
    </source>
</evidence>
<dbReference type="EC" id="1.1.1.100" evidence="4"/>
<evidence type="ECO:0000256" key="1">
    <source>
        <dbReference type="ARBA" id="ARBA00006484"/>
    </source>
</evidence>
<reference evidence="4" key="1">
    <citation type="journal article" date="2022" name="Int. J. Syst. Evol. Microbiol.">
        <title>Pseudomonas aegrilactucae sp. nov. and Pseudomonas morbosilactucae sp. nov., pathogens causing bacterial rot of lettuce in Japan.</title>
        <authorList>
            <person name="Sawada H."/>
            <person name="Fujikawa T."/>
            <person name="Satou M."/>
        </authorList>
    </citation>
    <scope>NUCLEOTIDE SEQUENCE</scope>
    <source>
        <strain evidence="4">0166_1</strain>
    </source>
</reference>
<comment type="similarity">
    <text evidence="1">Belongs to the short-chain dehydrogenases/reductases (SDR) family.</text>
</comment>
<gene>
    <name evidence="4" type="primary">fabG_2</name>
    <name evidence="4" type="ORF">DSM104329_00027</name>
</gene>
<feature type="domain" description="Ketoreductase" evidence="3">
    <location>
        <begin position="5"/>
        <end position="184"/>
    </location>
</feature>
<sequence>MPEAHVGVVTGAASGIGKASALRLAADGLIVGLLDRDGTGVDATIREIATSGGHGLPLVADLSDSDAVTEAIRTAAGAGALRVVVNAAGVFSSGSIADLDEREWQRVMDINLTAAYRVCRAAIPLMAHGRHGAVINISSMSGRTKSVKGSVAYVASNGGLIAFTQTLAAQCGPDGIRVNCIAPGPVRTPMTEAHDLLDAKTISAIPLERYAEPSEIAEVVAFLASDASSYVTGETINVNGGMFTI</sequence>
<dbReference type="PANTHER" id="PTHR42760:SF133">
    <property type="entry name" value="3-OXOACYL-[ACYL-CARRIER-PROTEIN] REDUCTASE"/>
    <property type="match status" value="1"/>
</dbReference>
<dbReference type="PANTHER" id="PTHR42760">
    <property type="entry name" value="SHORT-CHAIN DEHYDROGENASES/REDUCTASES FAMILY MEMBER"/>
    <property type="match status" value="1"/>
</dbReference>
<evidence type="ECO:0000256" key="2">
    <source>
        <dbReference type="ARBA" id="ARBA00023002"/>
    </source>
</evidence>
<dbReference type="Proteomes" id="UP001162834">
    <property type="component" value="Chromosome"/>
</dbReference>
<dbReference type="SUPFAM" id="SSF51735">
    <property type="entry name" value="NAD(P)-binding Rossmann-fold domains"/>
    <property type="match status" value="1"/>
</dbReference>
<evidence type="ECO:0000313" key="4">
    <source>
        <dbReference type="EMBL" id="UGS33662.1"/>
    </source>
</evidence>
<dbReference type="FunFam" id="3.40.50.720:FF:000084">
    <property type="entry name" value="Short-chain dehydrogenase reductase"/>
    <property type="match status" value="1"/>
</dbReference>
<dbReference type="Pfam" id="PF13561">
    <property type="entry name" value="adh_short_C2"/>
    <property type="match status" value="1"/>
</dbReference>
<dbReference type="PRINTS" id="PR00080">
    <property type="entry name" value="SDRFAMILY"/>
</dbReference>
<dbReference type="GO" id="GO:0004316">
    <property type="term" value="F:3-oxoacyl-[acyl-carrier-protein] reductase (NADPH) activity"/>
    <property type="evidence" value="ECO:0007669"/>
    <property type="project" value="UniProtKB-EC"/>
</dbReference>
<name>A0A9E6XRQ3_9ACTN</name>
<accession>A0A9E6XRQ3</accession>
<dbReference type="AlphaFoldDB" id="A0A9E6XRQ3"/>
<dbReference type="Gene3D" id="3.40.50.720">
    <property type="entry name" value="NAD(P)-binding Rossmann-like Domain"/>
    <property type="match status" value="1"/>
</dbReference>
<keyword evidence="2 4" id="KW-0560">Oxidoreductase</keyword>